<keyword evidence="2" id="KW-1185">Reference proteome</keyword>
<sequence length="83" mass="8952">MLPSRRSYAQVKTNCANGGGAHELLNKNFPVKAEETPYGFARGIQLTNTLACDPCPAAPCARRKLPQVSPIKSILRATFHSVA</sequence>
<organism evidence="1 2">
    <name type="scientific">Favolaschia claudopus</name>
    <dbReference type="NCBI Taxonomy" id="2862362"/>
    <lineage>
        <taxon>Eukaryota</taxon>
        <taxon>Fungi</taxon>
        <taxon>Dikarya</taxon>
        <taxon>Basidiomycota</taxon>
        <taxon>Agaricomycotina</taxon>
        <taxon>Agaricomycetes</taxon>
        <taxon>Agaricomycetidae</taxon>
        <taxon>Agaricales</taxon>
        <taxon>Marasmiineae</taxon>
        <taxon>Mycenaceae</taxon>
        <taxon>Favolaschia</taxon>
    </lineage>
</organism>
<comment type="caution">
    <text evidence="1">The sequence shown here is derived from an EMBL/GenBank/DDBJ whole genome shotgun (WGS) entry which is preliminary data.</text>
</comment>
<accession>A0AAV9ZFX4</accession>
<name>A0AAV9ZFX4_9AGAR</name>
<protein>
    <submittedName>
        <fullName evidence="1">Uncharacterized protein</fullName>
    </submittedName>
</protein>
<reference evidence="1 2" key="1">
    <citation type="journal article" date="2024" name="J Genomics">
        <title>Draft genome sequencing and assembly of Favolaschia claudopus CIRM-BRFM 2984 isolated from oak limbs.</title>
        <authorList>
            <person name="Navarro D."/>
            <person name="Drula E."/>
            <person name="Chaduli D."/>
            <person name="Cazenave R."/>
            <person name="Ahrendt S."/>
            <person name="Wang J."/>
            <person name="Lipzen A."/>
            <person name="Daum C."/>
            <person name="Barry K."/>
            <person name="Grigoriev I.V."/>
            <person name="Favel A."/>
            <person name="Rosso M.N."/>
            <person name="Martin F."/>
        </authorList>
    </citation>
    <scope>NUCLEOTIDE SEQUENCE [LARGE SCALE GENOMIC DNA]</scope>
    <source>
        <strain evidence="1 2">CIRM-BRFM 2984</strain>
    </source>
</reference>
<evidence type="ECO:0000313" key="2">
    <source>
        <dbReference type="Proteomes" id="UP001362999"/>
    </source>
</evidence>
<dbReference type="Proteomes" id="UP001362999">
    <property type="component" value="Unassembled WGS sequence"/>
</dbReference>
<dbReference type="EMBL" id="JAWWNJ010000151">
    <property type="protein sequence ID" value="KAK6981357.1"/>
    <property type="molecule type" value="Genomic_DNA"/>
</dbReference>
<gene>
    <name evidence="1" type="ORF">R3P38DRAFT_3293798</name>
</gene>
<evidence type="ECO:0000313" key="1">
    <source>
        <dbReference type="EMBL" id="KAK6981357.1"/>
    </source>
</evidence>
<dbReference type="AlphaFoldDB" id="A0AAV9ZFX4"/>
<proteinExistence type="predicted"/>